<dbReference type="PANTHER" id="PTHR42943:SF2">
    <property type="entry name" value="GLUTATHIONE S-TRANSFERASE KAPPA 1"/>
    <property type="match status" value="1"/>
</dbReference>
<comment type="similarity">
    <text evidence="1">Belongs to the GST superfamily. NadH family.</text>
</comment>
<dbReference type="PIRSF" id="PIRSF006386">
    <property type="entry name" value="HCCAis_GSTk"/>
    <property type="match status" value="1"/>
</dbReference>
<name>A0ABS2IGZ2_9GAMM</name>
<dbReference type="InterPro" id="IPR014440">
    <property type="entry name" value="HCCAis_GSTk"/>
</dbReference>
<dbReference type="PANTHER" id="PTHR42943">
    <property type="entry name" value="GLUTATHIONE S-TRANSFERASE KAPPA"/>
    <property type="match status" value="1"/>
</dbReference>
<sequence>MSKTVEFFFDFGSPSTYLAWTQLPKLAAEAGAEIVWRPFLLGGVFKATGNRSPVEVPAKGRYTLRDFARFAERYGVPLRFNPYFPINTLQLMRGAAGYQDHPRFHDYLSTVFQAMWIEQKHMGKPEVVAEVLGAAGFDLADFEQRINDEAVKERLKATTEEAISRGVFGAPSFFVDGELFFGQDRLDFVAEALAK</sequence>
<dbReference type="CDD" id="cd03022">
    <property type="entry name" value="DsbA_HCCA_Iso"/>
    <property type="match status" value="1"/>
</dbReference>
<protein>
    <recommendedName>
        <fullName evidence="1">2-hydroxychromene-2-carboxylate isomerase</fullName>
        <ecNumber evidence="1">5.99.1.4</ecNumber>
    </recommendedName>
</protein>
<dbReference type="GO" id="GO:0016853">
    <property type="term" value="F:isomerase activity"/>
    <property type="evidence" value="ECO:0007669"/>
    <property type="project" value="UniProtKB-KW"/>
</dbReference>
<dbReference type="Proteomes" id="UP000717995">
    <property type="component" value="Unassembled WGS sequence"/>
</dbReference>
<dbReference type="Pfam" id="PF01323">
    <property type="entry name" value="DSBA"/>
    <property type="match status" value="1"/>
</dbReference>
<evidence type="ECO:0000256" key="1">
    <source>
        <dbReference type="PIRNR" id="PIRNR006386"/>
    </source>
</evidence>
<keyword evidence="4" id="KW-1185">Reference proteome</keyword>
<dbReference type="InterPro" id="IPR036249">
    <property type="entry name" value="Thioredoxin-like_sf"/>
</dbReference>
<feature type="domain" description="DSBA-like thioredoxin" evidence="2">
    <location>
        <begin position="4"/>
        <end position="194"/>
    </location>
</feature>
<accession>A0ABS2IGZ2</accession>
<dbReference type="InterPro" id="IPR044087">
    <property type="entry name" value="NahD-like"/>
</dbReference>
<proteinExistence type="inferred from homology"/>
<comment type="catalytic activity">
    <reaction evidence="1">
        <text>2-hydroxychromene-2-carboxylate = (3E)-4-(2-hydroxyphenyl)-2-oxobut-3-enoate</text>
        <dbReference type="Rhea" id="RHEA:27401"/>
        <dbReference type="ChEBI" id="CHEBI:59350"/>
        <dbReference type="ChEBI" id="CHEBI:59353"/>
        <dbReference type="EC" id="5.99.1.4"/>
    </reaction>
</comment>
<dbReference type="InterPro" id="IPR051924">
    <property type="entry name" value="GST_Kappa/NadH"/>
</dbReference>
<dbReference type="InterPro" id="IPR001853">
    <property type="entry name" value="DSBA-like_thioredoxin_dom"/>
</dbReference>
<dbReference type="EMBL" id="JAFEUP010000003">
    <property type="protein sequence ID" value="MBM7061113.1"/>
    <property type="molecule type" value="Genomic_DNA"/>
</dbReference>
<comment type="caution">
    <text evidence="3">The sequence shown here is derived from an EMBL/GenBank/DDBJ whole genome shotgun (WGS) entry which is preliminary data.</text>
</comment>
<dbReference type="RefSeq" id="WP_205348307.1">
    <property type="nucleotide sequence ID" value="NZ_JAFEUP010000003.1"/>
</dbReference>
<reference evidence="3 4" key="1">
    <citation type="submission" date="2021-02" db="EMBL/GenBank/DDBJ databases">
        <authorList>
            <person name="Lee D.-H."/>
        </authorList>
    </citation>
    <scope>NUCLEOTIDE SEQUENCE [LARGE SCALE GENOMIC DNA]</scope>
    <source>
        <strain evidence="3 4">UL073</strain>
    </source>
</reference>
<dbReference type="EC" id="5.99.1.4" evidence="1"/>
<organism evidence="3 4">
    <name type="scientific">Zestomonas insulae</name>
    <dbReference type="NCBI Taxonomy" id="2809017"/>
    <lineage>
        <taxon>Bacteria</taxon>
        <taxon>Pseudomonadati</taxon>
        <taxon>Pseudomonadota</taxon>
        <taxon>Gammaproteobacteria</taxon>
        <taxon>Pseudomonadales</taxon>
        <taxon>Pseudomonadaceae</taxon>
        <taxon>Zestomonas</taxon>
    </lineage>
</organism>
<dbReference type="Gene3D" id="3.40.30.10">
    <property type="entry name" value="Glutaredoxin"/>
    <property type="match status" value="1"/>
</dbReference>
<keyword evidence="1 3" id="KW-0413">Isomerase</keyword>
<evidence type="ECO:0000313" key="4">
    <source>
        <dbReference type="Proteomes" id="UP000717995"/>
    </source>
</evidence>
<gene>
    <name evidence="3" type="ORF">JQX08_10385</name>
</gene>
<evidence type="ECO:0000259" key="2">
    <source>
        <dbReference type="Pfam" id="PF01323"/>
    </source>
</evidence>
<evidence type="ECO:0000313" key="3">
    <source>
        <dbReference type="EMBL" id="MBM7061113.1"/>
    </source>
</evidence>
<dbReference type="SUPFAM" id="SSF52833">
    <property type="entry name" value="Thioredoxin-like"/>
    <property type="match status" value="1"/>
</dbReference>